<dbReference type="SUPFAM" id="SSF51126">
    <property type="entry name" value="Pectin lyase-like"/>
    <property type="match status" value="1"/>
</dbReference>
<evidence type="ECO:0000256" key="3">
    <source>
        <dbReference type="ARBA" id="ARBA00004613"/>
    </source>
</evidence>
<evidence type="ECO:0000256" key="5">
    <source>
        <dbReference type="ARBA" id="ARBA00012272"/>
    </source>
</evidence>
<evidence type="ECO:0000256" key="1">
    <source>
        <dbReference type="ARBA" id="ARBA00000695"/>
    </source>
</evidence>
<dbReference type="EC" id="4.2.2.2" evidence="5"/>
<reference evidence="13" key="1">
    <citation type="submission" date="2016-11" db="UniProtKB">
        <authorList>
            <consortium name="WormBaseParasite"/>
        </authorList>
    </citation>
    <scope>IDENTIFICATION</scope>
</reference>
<evidence type="ECO:0000313" key="12">
    <source>
        <dbReference type="Proteomes" id="UP000095281"/>
    </source>
</evidence>
<dbReference type="GO" id="GO:0045490">
    <property type="term" value="P:pectin catabolic process"/>
    <property type="evidence" value="ECO:0007669"/>
    <property type="project" value="TreeGrafter"/>
</dbReference>
<keyword evidence="12" id="KW-1185">Reference proteome</keyword>
<dbReference type="WBParaSite" id="MhA1_Contig252.frz3.gene3">
    <property type="protein sequence ID" value="MhA1_Contig252.frz3.gene3"/>
    <property type="gene ID" value="MhA1_Contig252.frz3.gene3"/>
</dbReference>
<evidence type="ECO:0000256" key="4">
    <source>
        <dbReference type="ARBA" id="ARBA00006463"/>
    </source>
</evidence>
<keyword evidence="9" id="KW-0456">Lyase</keyword>
<evidence type="ECO:0000256" key="8">
    <source>
        <dbReference type="ARBA" id="ARBA00022837"/>
    </source>
</evidence>
<comment type="similarity">
    <text evidence="4">Belongs to the polysaccharide lyase 3 family.</text>
</comment>
<comment type="subcellular location">
    <subcellularLocation>
        <location evidence="3">Secreted</location>
    </subcellularLocation>
</comment>
<accession>A0A1I8BI02</accession>
<name>A0A1I8BI02_MELHA</name>
<keyword evidence="8" id="KW-0106">Calcium</keyword>
<keyword evidence="6" id="KW-0964">Secreted</keyword>
<proteinExistence type="inferred from homology"/>
<dbReference type="AlphaFoldDB" id="A0A1I8BI02"/>
<evidence type="ECO:0000256" key="11">
    <source>
        <dbReference type="ARBA" id="ARBA00039895"/>
    </source>
</evidence>
<evidence type="ECO:0000256" key="10">
    <source>
        <dbReference type="ARBA" id="ARBA00025679"/>
    </source>
</evidence>
<comment type="cofactor">
    <cofactor evidence="2">
        <name>Ca(2+)</name>
        <dbReference type="ChEBI" id="CHEBI:29108"/>
    </cofactor>
</comment>
<organism evidence="12 13">
    <name type="scientific">Meloidogyne hapla</name>
    <name type="common">Root-knot nematode worm</name>
    <dbReference type="NCBI Taxonomy" id="6305"/>
    <lineage>
        <taxon>Eukaryota</taxon>
        <taxon>Metazoa</taxon>
        <taxon>Ecdysozoa</taxon>
        <taxon>Nematoda</taxon>
        <taxon>Chromadorea</taxon>
        <taxon>Rhabditida</taxon>
        <taxon>Tylenchina</taxon>
        <taxon>Tylenchomorpha</taxon>
        <taxon>Tylenchoidea</taxon>
        <taxon>Meloidogynidae</taxon>
        <taxon>Meloidogyninae</taxon>
        <taxon>Meloidogyne</taxon>
    </lineage>
</organism>
<dbReference type="InterPro" id="IPR012334">
    <property type="entry name" value="Pectin_lyas_fold"/>
</dbReference>
<evidence type="ECO:0000256" key="7">
    <source>
        <dbReference type="ARBA" id="ARBA00022729"/>
    </source>
</evidence>
<comment type="function">
    <text evidence="10">Pectinolytic enzyme consist of four classes of enzymes: pectin lyase, polygalacturonase, pectin methylesterase and rhamnogalacturonase. Among pectinolytic enzymes, pectin lyase is the most important in depolymerization of pectin, since it cleaves internal glycosidic bonds of highly methylated pectins. Favors pectate, the anion, over pectin, the methyl ester.</text>
</comment>
<keyword evidence="7" id="KW-0732">Signal</keyword>
<dbReference type="InterPro" id="IPR004898">
    <property type="entry name" value="Pectate_lyase_PlyH/PlyE-like"/>
</dbReference>
<protein>
    <recommendedName>
        <fullName evidence="11">Probable pectate lyase F</fullName>
        <ecNumber evidence="5">4.2.2.2</ecNumber>
    </recommendedName>
</protein>
<dbReference type="GO" id="GO:0030570">
    <property type="term" value="F:pectate lyase activity"/>
    <property type="evidence" value="ECO:0007669"/>
    <property type="project" value="UniProtKB-EC"/>
</dbReference>
<evidence type="ECO:0000256" key="9">
    <source>
        <dbReference type="ARBA" id="ARBA00023239"/>
    </source>
</evidence>
<dbReference type="PANTHER" id="PTHR33407:SF9">
    <property type="entry name" value="PECTATE LYASE F-RELATED"/>
    <property type="match status" value="1"/>
</dbReference>
<dbReference type="GO" id="GO:0005576">
    <property type="term" value="C:extracellular region"/>
    <property type="evidence" value="ECO:0007669"/>
    <property type="project" value="UniProtKB-SubCell"/>
</dbReference>
<dbReference type="Gene3D" id="2.160.20.10">
    <property type="entry name" value="Single-stranded right-handed beta-helix, Pectin lyase-like"/>
    <property type="match status" value="2"/>
</dbReference>
<evidence type="ECO:0000313" key="13">
    <source>
        <dbReference type="WBParaSite" id="MhA1_Contig252.frz3.gene3"/>
    </source>
</evidence>
<evidence type="ECO:0000256" key="6">
    <source>
        <dbReference type="ARBA" id="ARBA00022525"/>
    </source>
</evidence>
<dbReference type="InterPro" id="IPR011050">
    <property type="entry name" value="Pectin_lyase_fold/virulence"/>
</dbReference>
<evidence type="ECO:0000256" key="2">
    <source>
        <dbReference type="ARBA" id="ARBA00001913"/>
    </source>
</evidence>
<dbReference type="PANTHER" id="PTHR33407">
    <property type="entry name" value="PECTATE LYASE F-RELATED"/>
    <property type="match status" value="1"/>
</dbReference>
<dbReference type="Proteomes" id="UP000095281">
    <property type="component" value="Unplaced"/>
</dbReference>
<sequence>MTDFEFARYVATEQLRKECSVDACANSQNIIEVEDGGTVKNVIIADGSKGIWCKGSCTLENIFTQSGAGTTTITGFCAENFGKLWRSCGEGCKQHTRNVIINNSKFKGPGLSIISLNKNYQDTMKISNIKLYGQICFGCQDYIGIEGKSNNMQPTDQCTPLENCQKNVCKYQASDFIKDASFETCPSGLKQN</sequence>
<comment type="catalytic activity">
    <reaction evidence="1">
        <text>Eliminative cleavage of (1-&gt;4)-alpha-D-galacturonan to give oligosaccharides with 4-deoxy-alpha-D-galact-4-enuronosyl groups at their non-reducing ends.</text>
        <dbReference type="EC" id="4.2.2.2"/>
    </reaction>
</comment>
<dbReference type="Pfam" id="PF03211">
    <property type="entry name" value="Pectate_lyase"/>
    <property type="match status" value="1"/>
</dbReference>